<keyword evidence="2" id="KW-1185">Reference proteome</keyword>
<comment type="caution">
    <text evidence="1">The sequence shown here is derived from an EMBL/GenBank/DDBJ whole genome shotgun (WGS) entry which is preliminary data.</text>
</comment>
<evidence type="ECO:0000313" key="2">
    <source>
        <dbReference type="Proteomes" id="UP000298663"/>
    </source>
</evidence>
<reference evidence="1 2" key="1">
    <citation type="journal article" date="2015" name="Genome Biol.">
        <title>Comparative genomics of Steinernema reveals deeply conserved gene regulatory networks.</title>
        <authorList>
            <person name="Dillman A.R."/>
            <person name="Macchietto M."/>
            <person name="Porter C.F."/>
            <person name="Rogers A."/>
            <person name="Williams B."/>
            <person name="Antoshechkin I."/>
            <person name="Lee M.M."/>
            <person name="Goodwin Z."/>
            <person name="Lu X."/>
            <person name="Lewis E.E."/>
            <person name="Goodrich-Blair H."/>
            <person name="Stock S.P."/>
            <person name="Adams B.J."/>
            <person name="Sternberg P.W."/>
            <person name="Mortazavi A."/>
        </authorList>
    </citation>
    <scope>NUCLEOTIDE SEQUENCE [LARGE SCALE GENOMIC DNA]</scope>
    <source>
        <strain evidence="1 2">ALL</strain>
    </source>
</reference>
<proteinExistence type="predicted"/>
<gene>
    <name evidence="1" type="ORF">L596_024883</name>
</gene>
<name>A0A4U5M653_STECR</name>
<dbReference type="AlphaFoldDB" id="A0A4U5M653"/>
<reference evidence="1 2" key="2">
    <citation type="journal article" date="2019" name="G3 (Bethesda)">
        <title>Hybrid Assembly of the Genome of the Entomopathogenic Nematode Steinernema carpocapsae Identifies the X-Chromosome.</title>
        <authorList>
            <person name="Serra L."/>
            <person name="Macchietto M."/>
            <person name="Macias-Munoz A."/>
            <person name="McGill C.J."/>
            <person name="Rodriguez I.M."/>
            <person name="Rodriguez B."/>
            <person name="Murad R."/>
            <person name="Mortazavi A."/>
        </authorList>
    </citation>
    <scope>NUCLEOTIDE SEQUENCE [LARGE SCALE GENOMIC DNA]</scope>
    <source>
        <strain evidence="1 2">ALL</strain>
    </source>
</reference>
<accession>A0A4U5M653</accession>
<sequence>MCNPDSIGPFQSICELGLTSSQPSFKALLDEVVEPQNFSLTNRPGVRNITQARLRLILARLFSSALIWLFSTPTKRSVEDVKQQQEKTRRNAPKLRQEASGLRYQNEDILKTRQSFLRNTIDEEEIGGLGKNLEFILWPKYRIA</sequence>
<dbReference type="Proteomes" id="UP000298663">
    <property type="component" value="Unassembled WGS sequence"/>
</dbReference>
<evidence type="ECO:0000313" key="1">
    <source>
        <dbReference type="EMBL" id="TKR64324.1"/>
    </source>
</evidence>
<protein>
    <submittedName>
        <fullName evidence="1">Uncharacterized protein</fullName>
    </submittedName>
</protein>
<organism evidence="1 2">
    <name type="scientific">Steinernema carpocapsae</name>
    <name type="common">Entomopathogenic nematode</name>
    <dbReference type="NCBI Taxonomy" id="34508"/>
    <lineage>
        <taxon>Eukaryota</taxon>
        <taxon>Metazoa</taxon>
        <taxon>Ecdysozoa</taxon>
        <taxon>Nematoda</taxon>
        <taxon>Chromadorea</taxon>
        <taxon>Rhabditida</taxon>
        <taxon>Tylenchina</taxon>
        <taxon>Panagrolaimomorpha</taxon>
        <taxon>Strongyloidoidea</taxon>
        <taxon>Steinernematidae</taxon>
        <taxon>Steinernema</taxon>
    </lineage>
</organism>
<dbReference type="EMBL" id="AZBU02000009">
    <property type="protein sequence ID" value="TKR64324.1"/>
    <property type="molecule type" value="Genomic_DNA"/>
</dbReference>